<dbReference type="PANTHER" id="PTHR45348">
    <property type="entry name" value="HYPOTHETICAL OXIDOREDUCTASE (EUROFUNG)"/>
    <property type="match status" value="1"/>
</dbReference>
<feature type="domain" description="Enoyl reductase (ER)" evidence="3">
    <location>
        <begin position="17"/>
        <end position="384"/>
    </location>
</feature>
<protein>
    <submittedName>
        <fullName evidence="4">Chaperonin 10-like protein</fullName>
    </submittedName>
</protein>
<dbReference type="GO" id="GO:0016651">
    <property type="term" value="F:oxidoreductase activity, acting on NAD(P)H"/>
    <property type="evidence" value="ECO:0007669"/>
    <property type="project" value="InterPro"/>
</dbReference>
<name>A0AAN7GZZ3_9PEZI</name>
<evidence type="ECO:0000313" key="5">
    <source>
        <dbReference type="Proteomes" id="UP001301958"/>
    </source>
</evidence>
<comment type="similarity">
    <text evidence="1">Belongs to the zinc-containing alcohol dehydrogenase family.</text>
</comment>
<dbReference type="InterPro" id="IPR047122">
    <property type="entry name" value="Trans-enoyl_RdTase-like"/>
</dbReference>
<dbReference type="PANTHER" id="PTHR45348:SF2">
    <property type="entry name" value="ZINC-TYPE ALCOHOL DEHYDROGENASE-LIKE PROTEIN C2E1P3.01"/>
    <property type="match status" value="1"/>
</dbReference>
<reference evidence="4" key="1">
    <citation type="journal article" date="2023" name="Mol. Phylogenet. Evol.">
        <title>Genome-scale phylogeny and comparative genomics of the fungal order Sordariales.</title>
        <authorList>
            <person name="Hensen N."/>
            <person name="Bonometti L."/>
            <person name="Westerberg I."/>
            <person name="Brannstrom I.O."/>
            <person name="Guillou S."/>
            <person name="Cros-Aarteil S."/>
            <person name="Calhoun S."/>
            <person name="Haridas S."/>
            <person name="Kuo A."/>
            <person name="Mondo S."/>
            <person name="Pangilinan J."/>
            <person name="Riley R."/>
            <person name="LaButti K."/>
            <person name="Andreopoulos B."/>
            <person name="Lipzen A."/>
            <person name="Chen C."/>
            <person name="Yan M."/>
            <person name="Daum C."/>
            <person name="Ng V."/>
            <person name="Clum A."/>
            <person name="Steindorff A."/>
            <person name="Ohm R.A."/>
            <person name="Martin F."/>
            <person name="Silar P."/>
            <person name="Natvig D.O."/>
            <person name="Lalanne C."/>
            <person name="Gautier V."/>
            <person name="Ament-Velasquez S.L."/>
            <person name="Kruys A."/>
            <person name="Hutchinson M.I."/>
            <person name="Powell A.J."/>
            <person name="Barry K."/>
            <person name="Miller A.N."/>
            <person name="Grigoriev I.V."/>
            <person name="Debuchy R."/>
            <person name="Gladieux P."/>
            <person name="Hiltunen Thoren M."/>
            <person name="Johannesson H."/>
        </authorList>
    </citation>
    <scope>NUCLEOTIDE SEQUENCE</scope>
    <source>
        <strain evidence="4">CBS 990.96</strain>
    </source>
</reference>
<dbReference type="InterPro" id="IPR020843">
    <property type="entry name" value="ER"/>
</dbReference>
<dbReference type="Proteomes" id="UP001301958">
    <property type="component" value="Unassembled WGS sequence"/>
</dbReference>
<dbReference type="SUPFAM" id="SSF50129">
    <property type="entry name" value="GroES-like"/>
    <property type="match status" value="1"/>
</dbReference>
<dbReference type="Gene3D" id="3.90.180.10">
    <property type="entry name" value="Medium-chain alcohol dehydrogenases, catalytic domain"/>
    <property type="match status" value="1"/>
</dbReference>
<sequence>MTSQATPENKAAWIPSKTAYPLQIEPSPFPTNLAPNHLIIRNRALAINPVDWFIQKPGNPLFNYLPYPFILGSDISGIVHSSNSPLFKEGDRVVSHALGSDHRSKNPTEGAFQQYVLARDYLTAKIPDLVDFKDAAVLPLGLTTAATALFLPKFLGLDYPRLGAEEKQGKGVLVWGASTSVGSNAVQLARGAGYEVVATAGEKNWGYVKGKLGAKEVWDYKSETVVKDVVKWFSEQEKVCVGAVAIGDGSVDKCLDILGEVKGVEGKRKFVAQVSGSVSVEEAANFKGILGLLGILGEMIWAGVRWTVKSRLKGVKYEFVWGSDLVDGEDGLCGKVWNEYLPGALAEGSFVVAPEALVAGEGLEKVQEAFEVCKKGVSAKKVVVTL</sequence>
<dbReference type="CDD" id="cd08249">
    <property type="entry name" value="enoyl_reductase_like"/>
    <property type="match status" value="1"/>
</dbReference>
<keyword evidence="2" id="KW-0560">Oxidoreductase</keyword>
<reference evidence="4" key="2">
    <citation type="submission" date="2023-05" db="EMBL/GenBank/DDBJ databases">
        <authorList>
            <consortium name="Lawrence Berkeley National Laboratory"/>
            <person name="Steindorff A."/>
            <person name="Hensen N."/>
            <person name="Bonometti L."/>
            <person name="Westerberg I."/>
            <person name="Brannstrom I.O."/>
            <person name="Guillou S."/>
            <person name="Cros-Aarteil S."/>
            <person name="Calhoun S."/>
            <person name="Haridas S."/>
            <person name="Kuo A."/>
            <person name="Mondo S."/>
            <person name="Pangilinan J."/>
            <person name="Riley R."/>
            <person name="Labutti K."/>
            <person name="Andreopoulos B."/>
            <person name="Lipzen A."/>
            <person name="Chen C."/>
            <person name="Yanf M."/>
            <person name="Daum C."/>
            <person name="Ng V."/>
            <person name="Clum A."/>
            <person name="Ohm R."/>
            <person name="Martin F."/>
            <person name="Silar P."/>
            <person name="Natvig D."/>
            <person name="Lalanne C."/>
            <person name="Gautier V."/>
            <person name="Ament-Velasquez S.L."/>
            <person name="Kruys A."/>
            <person name="Hutchinson M.I."/>
            <person name="Powell A.J."/>
            <person name="Barry K."/>
            <person name="Miller A.N."/>
            <person name="Grigoriev I.V."/>
            <person name="Debuchy R."/>
            <person name="Gladieux P."/>
            <person name="Thoren M.H."/>
            <person name="Johannesson H."/>
        </authorList>
    </citation>
    <scope>NUCLEOTIDE SEQUENCE</scope>
    <source>
        <strain evidence="4">CBS 990.96</strain>
    </source>
</reference>
<evidence type="ECO:0000256" key="1">
    <source>
        <dbReference type="ARBA" id="ARBA00008072"/>
    </source>
</evidence>
<dbReference type="InterPro" id="IPR013154">
    <property type="entry name" value="ADH-like_N"/>
</dbReference>
<dbReference type="SUPFAM" id="SSF51735">
    <property type="entry name" value="NAD(P)-binding Rossmann-fold domains"/>
    <property type="match status" value="1"/>
</dbReference>
<keyword evidence="5" id="KW-1185">Reference proteome</keyword>
<dbReference type="Gene3D" id="3.40.50.720">
    <property type="entry name" value="NAD(P)-binding Rossmann-like Domain"/>
    <property type="match status" value="1"/>
</dbReference>
<evidence type="ECO:0000259" key="3">
    <source>
        <dbReference type="SMART" id="SM00829"/>
    </source>
</evidence>
<dbReference type="EMBL" id="MU865390">
    <property type="protein sequence ID" value="KAK4224509.1"/>
    <property type="molecule type" value="Genomic_DNA"/>
</dbReference>
<comment type="caution">
    <text evidence="4">The sequence shown here is derived from an EMBL/GenBank/DDBJ whole genome shotgun (WGS) entry which is preliminary data.</text>
</comment>
<dbReference type="AlphaFoldDB" id="A0AAN7GZZ3"/>
<dbReference type="SMART" id="SM00829">
    <property type="entry name" value="PKS_ER"/>
    <property type="match status" value="1"/>
</dbReference>
<organism evidence="4 5">
    <name type="scientific">Podospora fimiseda</name>
    <dbReference type="NCBI Taxonomy" id="252190"/>
    <lineage>
        <taxon>Eukaryota</taxon>
        <taxon>Fungi</taxon>
        <taxon>Dikarya</taxon>
        <taxon>Ascomycota</taxon>
        <taxon>Pezizomycotina</taxon>
        <taxon>Sordariomycetes</taxon>
        <taxon>Sordariomycetidae</taxon>
        <taxon>Sordariales</taxon>
        <taxon>Podosporaceae</taxon>
        <taxon>Podospora</taxon>
    </lineage>
</organism>
<dbReference type="Pfam" id="PF08240">
    <property type="entry name" value="ADH_N"/>
    <property type="match status" value="1"/>
</dbReference>
<accession>A0AAN7GZZ3</accession>
<proteinExistence type="inferred from homology"/>
<evidence type="ECO:0000256" key="2">
    <source>
        <dbReference type="ARBA" id="ARBA00023002"/>
    </source>
</evidence>
<gene>
    <name evidence="4" type="ORF">QBC38DRAFT_15817</name>
</gene>
<evidence type="ECO:0000313" key="4">
    <source>
        <dbReference type="EMBL" id="KAK4224509.1"/>
    </source>
</evidence>
<dbReference type="InterPro" id="IPR036291">
    <property type="entry name" value="NAD(P)-bd_dom_sf"/>
</dbReference>
<dbReference type="InterPro" id="IPR011032">
    <property type="entry name" value="GroES-like_sf"/>
</dbReference>